<evidence type="ECO:0000313" key="3">
    <source>
        <dbReference type="EMBL" id="KIZ37513.1"/>
    </source>
</evidence>
<dbReference type="PATRIC" id="fig|316.110.peg.3360"/>
<dbReference type="Gene3D" id="2.40.70.10">
    <property type="entry name" value="Acid Proteases"/>
    <property type="match status" value="1"/>
</dbReference>
<organism evidence="3 4">
    <name type="scientific">Stutzerimonas stutzeri</name>
    <name type="common">Pseudomonas stutzeri</name>
    <dbReference type="NCBI Taxonomy" id="316"/>
    <lineage>
        <taxon>Bacteria</taxon>
        <taxon>Pseudomonadati</taxon>
        <taxon>Pseudomonadota</taxon>
        <taxon>Gammaproteobacteria</taxon>
        <taxon>Pseudomonadales</taxon>
        <taxon>Pseudomonadaceae</taxon>
        <taxon>Stutzerimonas</taxon>
    </lineage>
</organism>
<dbReference type="InterPro" id="IPR021109">
    <property type="entry name" value="Peptidase_aspartic_dom_sf"/>
</dbReference>
<sequence length="169" mass="18927">MSRVLFLAGLLALPAFADEPTLYGRYEHIKVAEIGKTLPAKMDTGAMTASLSARDIEQFKRDGEDWVRFRLAVDGADDTLYEQRLLGISRIKTRAEEAGDVDPDSEPPRAERPVIGMQLCIGDRQREVEVNLTDRRHFSYPLLIGAETIRDLNAAIYPTEKYTAGRPTC</sequence>
<keyword evidence="1" id="KW-0732">Signal</keyword>
<dbReference type="GO" id="GO:0008233">
    <property type="term" value="F:peptidase activity"/>
    <property type="evidence" value="ECO:0007669"/>
    <property type="project" value="UniProtKB-KW"/>
</dbReference>
<comment type="caution">
    <text evidence="3">The sequence shown here is derived from an EMBL/GenBank/DDBJ whole genome shotgun (WGS) entry which is preliminary data.</text>
</comment>
<evidence type="ECO:0000313" key="4">
    <source>
        <dbReference type="Proteomes" id="UP000032439"/>
    </source>
</evidence>
<feature type="domain" description="Retropepsin-like aspartic endopeptidase" evidence="2">
    <location>
        <begin position="23"/>
        <end position="166"/>
    </location>
</feature>
<dbReference type="Pfam" id="PF05618">
    <property type="entry name" value="Zn_protease"/>
    <property type="match status" value="1"/>
</dbReference>
<evidence type="ECO:0000259" key="2">
    <source>
        <dbReference type="Pfam" id="PF05618"/>
    </source>
</evidence>
<accession>A0A0D7E9R4</accession>
<name>A0A0D7E9R4_STUST</name>
<dbReference type="GO" id="GO:0006508">
    <property type="term" value="P:proteolysis"/>
    <property type="evidence" value="ECO:0007669"/>
    <property type="project" value="UniProtKB-KW"/>
</dbReference>
<protein>
    <submittedName>
        <fullName evidence="3">ATP-dependent zinc protease</fullName>
    </submittedName>
</protein>
<dbReference type="PANTHER" id="PTHR38037:SF2">
    <property type="entry name" value="ATP-DEPENDENT ZINC PROTEASE DOMAIN-CONTAINING PROTEIN-RELATED"/>
    <property type="match status" value="1"/>
</dbReference>
<dbReference type="EMBL" id="JXXD01000036">
    <property type="protein sequence ID" value="KIZ37513.1"/>
    <property type="molecule type" value="Genomic_DNA"/>
</dbReference>
<dbReference type="PANTHER" id="PTHR38037">
    <property type="entry name" value="ZN_PROTEASE DOMAIN-CONTAINING PROTEIN"/>
    <property type="match status" value="1"/>
</dbReference>
<gene>
    <name evidence="3" type="ORF">LO50_05335</name>
</gene>
<keyword evidence="3" id="KW-0378">Hydrolase</keyword>
<feature type="chain" id="PRO_5002319316" evidence="1">
    <location>
        <begin position="18"/>
        <end position="169"/>
    </location>
</feature>
<keyword evidence="3" id="KW-0645">Protease</keyword>
<proteinExistence type="predicted"/>
<dbReference type="AlphaFoldDB" id="A0A0D7E9R4"/>
<dbReference type="RefSeq" id="WP_014818795.1">
    <property type="nucleotide sequence ID" value="NZ_JBITTV010000001.1"/>
</dbReference>
<dbReference type="SUPFAM" id="SSF50630">
    <property type="entry name" value="Acid proteases"/>
    <property type="match status" value="1"/>
</dbReference>
<feature type="signal peptide" evidence="1">
    <location>
        <begin position="1"/>
        <end position="17"/>
    </location>
</feature>
<dbReference type="Proteomes" id="UP000032439">
    <property type="component" value="Unassembled WGS sequence"/>
</dbReference>
<evidence type="ECO:0000256" key="1">
    <source>
        <dbReference type="SAM" id="SignalP"/>
    </source>
</evidence>
<dbReference type="InterPro" id="IPR008503">
    <property type="entry name" value="Asp_endopeptidase"/>
</dbReference>
<reference evidence="3 4" key="1">
    <citation type="submission" date="2014-11" db="EMBL/GenBank/DDBJ databases">
        <title>Genomics and ecophysiology of heterotrophic nitrogen fixing bacteria isolated from estuarine surface water.</title>
        <authorList>
            <person name="Bentzon-Tilia M."/>
            <person name="Severin I."/>
            <person name="Hansen L.H."/>
            <person name="Riemann L."/>
        </authorList>
    </citation>
    <scope>NUCLEOTIDE SEQUENCE [LARGE SCALE GENOMIC DNA]</scope>
    <source>
        <strain evidence="3 4">BAL361</strain>
    </source>
</reference>